<dbReference type="GO" id="GO:0042147">
    <property type="term" value="P:retrograde transport, endosome to Golgi"/>
    <property type="evidence" value="ECO:0007669"/>
    <property type="project" value="TreeGrafter"/>
</dbReference>
<dbReference type="GO" id="GO:0016020">
    <property type="term" value="C:membrane"/>
    <property type="evidence" value="ECO:0007669"/>
    <property type="project" value="TreeGrafter"/>
</dbReference>
<evidence type="ECO:0000313" key="3">
    <source>
        <dbReference type="Proteomes" id="UP001162029"/>
    </source>
</evidence>
<dbReference type="InterPro" id="IPR040108">
    <property type="entry name" value="Laa1/Sip1/HEATR5"/>
</dbReference>
<dbReference type="GO" id="GO:0008104">
    <property type="term" value="P:intracellular protein localization"/>
    <property type="evidence" value="ECO:0007669"/>
    <property type="project" value="TreeGrafter"/>
</dbReference>
<dbReference type="Proteomes" id="UP001162029">
    <property type="component" value="Unassembled WGS sequence"/>
</dbReference>
<accession>A0AAV0TZL3</accession>
<dbReference type="Pfam" id="PF20210">
    <property type="entry name" value="Laa1_Sip1_HTR5"/>
    <property type="match status" value="1"/>
</dbReference>
<dbReference type="GO" id="GO:0005829">
    <property type="term" value="C:cytosol"/>
    <property type="evidence" value="ECO:0007669"/>
    <property type="project" value="GOC"/>
</dbReference>
<dbReference type="InterPro" id="IPR046837">
    <property type="entry name" value="Laa1/Sip1/HEATR5-like_HEAT"/>
</dbReference>
<evidence type="ECO:0000313" key="2">
    <source>
        <dbReference type="EMBL" id="CAI5729416.1"/>
    </source>
</evidence>
<feature type="region of interest" description="Disordered" evidence="1">
    <location>
        <begin position="904"/>
        <end position="926"/>
    </location>
</feature>
<dbReference type="EMBL" id="CANTFM010000762">
    <property type="protein sequence ID" value="CAI5729416.1"/>
    <property type="molecule type" value="Genomic_DNA"/>
</dbReference>
<gene>
    <name evidence="2" type="ORF">PDE001_LOCUS4250</name>
</gene>
<dbReference type="PANTHER" id="PTHR21663:SF0">
    <property type="entry name" value="HEAT REPEAT-CONTAINING PROTEIN 5B"/>
    <property type="match status" value="1"/>
</dbReference>
<reference evidence="2" key="1">
    <citation type="submission" date="2022-12" db="EMBL/GenBank/DDBJ databases">
        <authorList>
            <person name="Webb A."/>
        </authorList>
    </citation>
    <scope>NUCLEOTIDE SEQUENCE</scope>
    <source>
        <strain evidence="2">Pd1</strain>
    </source>
</reference>
<protein>
    <recommendedName>
        <fullName evidence="4">Exportin-1/Importin-beta-like domain-containing protein</fullName>
    </recommendedName>
</protein>
<dbReference type="GO" id="GO:0006897">
    <property type="term" value="P:endocytosis"/>
    <property type="evidence" value="ECO:0007669"/>
    <property type="project" value="TreeGrafter"/>
</dbReference>
<keyword evidence="3" id="KW-1185">Reference proteome</keyword>
<dbReference type="PANTHER" id="PTHR21663">
    <property type="entry name" value="HYPOTHETICAL HEAT DOMAIN-CONTAINING"/>
    <property type="match status" value="1"/>
</dbReference>
<organism evidence="2 3">
    <name type="scientific">Peronospora destructor</name>
    <dbReference type="NCBI Taxonomy" id="86335"/>
    <lineage>
        <taxon>Eukaryota</taxon>
        <taxon>Sar</taxon>
        <taxon>Stramenopiles</taxon>
        <taxon>Oomycota</taxon>
        <taxon>Peronosporomycetes</taxon>
        <taxon>Peronosporales</taxon>
        <taxon>Peronosporaceae</taxon>
        <taxon>Peronospora</taxon>
    </lineage>
</organism>
<evidence type="ECO:0000256" key="1">
    <source>
        <dbReference type="SAM" id="MobiDB-lite"/>
    </source>
</evidence>
<dbReference type="GO" id="GO:0005794">
    <property type="term" value="C:Golgi apparatus"/>
    <property type="evidence" value="ECO:0007669"/>
    <property type="project" value="TreeGrafter"/>
</dbReference>
<dbReference type="GO" id="GO:0030139">
    <property type="term" value="C:endocytic vesicle"/>
    <property type="evidence" value="ECO:0007669"/>
    <property type="project" value="TreeGrafter"/>
</dbReference>
<proteinExistence type="predicted"/>
<sequence length="926" mass="100281">MQRNSISMLQSTTLALLDVESRDHEDAEPCLWALLCRSIAIGESAGTFSRAGAEQLMMSPKGMNAVLQTTASVEASRNLDTMSWSPNQVLNIPKTDANSLVSAAVAAQVDIWRTTKASVGNLVALMPPLARQVRHFAVECVLRVFELMAAIPPLTIGVSQNKQLHFDLAAARRYFCEMLSAEAELPVSAKSNLGNFLCMYLDEFVTLACHVTTTSAEGNELLMFQCVGLRLLNVLVKNFASARDPEVAAGDAYLLDPYRAQLLSAVRHALKQVQVEPTVLTRTMPDARDDERTAIVTSPLVKAMKSGLCGTTEYLFKCWMDVTIGYGVVMQGCVHWAQLDATSSAALLTGEVIVMPALQMPLPPPTGAEPVLSTSKKLSALYKRYWPKIVNAMAILEVFMPKSISVCSSPESNVPKWSSMLLSCAICHINANACDRMEDEGELPAILRSIPLLLRAIVENPSTQGGSSSSNFPLLLTAALDALVLASKRCSGPARVAALSAIFSCLSRETLTFARQICRSREDGQQLYATLFDTVTQTGLCPTEVVCQLFDATEQTRHACAVSTRSRTEGPRRSSVATDEDAKYMTEIVQFATTGIVLLHKTEGARSEVVRSVAMVQQVICFVAADYYHSSVKEAVVTLSRASAESVLALARTLEENDDPSDDVLNRVNSSVRSFFEFLSGWLKSDGHLAPGYWVQIVANYAANFPASLQADAECFHAGTAEIISTIFELLSGDVDDGDQKQQHAATCADLLRGLHTLVKRLIDVHQTPILNRYLVALGPYLVEIVGSINGYPETAAELTQLDEAEKLLRVLTMQLDDQHGSTFVQMLLPRLAAVLSQPTTSATDNMVSKQVPGILARLLLCFAQTQASAFKEAVAAMTPLLRGVLETTLRITLTDSVKGAGIRAPSSLSQGGGPTTTKLDLSRYA</sequence>
<name>A0AAV0TZL3_9STRA</name>
<dbReference type="AlphaFoldDB" id="A0AAV0TZL3"/>
<comment type="caution">
    <text evidence="2">The sequence shown here is derived from an EMBL/GenBank/DDBJ whole genome shotgun (WGS) entry which is preliminary data.</text>
</comment>
<evidence type="ECO:0008006" key="4">
    <source>
        <dbReference type="Google" id="ProtNLM"/>
    </source>
</evidence>